<keyword evidence="1" id="KW-1133">Transmembrane helix</keyword>
<dbReference type="InterPro" id="IPR045340">
    <property type="entry name" value="DUF6533"/>
</dbReference>
<dbReference type="EMBL" id="RWJN01000587">
    <property type="protein sequence ID" value="TCD60505.1"/>
    <property type="molecule type" value="Genomic_DNA"/>
</dbReference>
<evidence type="ECO:0000256" key="1">
    <source>
        <dbReference type="SAM" id="Phobius"/>
    </source>
</evidence>
<reference evidence="3 4" key="1">
    <citation type="submission" date="2018-11" db="EMBL/GenBank/DDBJ databases">
        <title>Genome assembly of Steccherinum ochraceum LE-BIN_3174, the white-rot fungus of the Steccherinaceae family (The Residual Polyporoid clade, Polyporales, Basidiomycota).</title>
        <authorList>
            <person name="Fedorova T.V."/>
            <person name="Glazunova O.A."/>
            <person name="Landesman E.O."/>
            <person name="Moiseenko K.V."/>
            <person name="Psurtseva N.V."/>
            <person name="Savinova O.S."/>
            <person name="Shakhova N.V."/>
            <person name="Tyazhelova T.V."/>
            <person name="Vasina D.V."/>
        </authorList>
    </citation>
    <scope>NUCLEOTIDE SEQUENCE [LARGE SCALE GENOMIC DNA]</scope>
    <source>
        <strain evidence="3 4">LE-BIN_3174</strain>
    </source>
</reference>
<dbReference type="Pfam" id="PF20151">
    <property type="entry name" value="DUF6533"/>
    <property type="match status" value="1"/>
</dbReference>
<feature type="transmembrane region" description="Helical" evidence="1">
    <location>
        <begin position="20"/>
        <end position="39"/>
    </location>
</feature>
<dbReference type="AlphaFoldDB" id="A0A4R0R6G6"/>
<organism evidence="3 4">
    <name type="scientific">Steccherinum ochraceum</name>
    <dbReference type="NCBI Taxonomy" id="92696"/>
    <lineage>
        <taxon>Eukaryota</taxon>
        <taxon>Fungi</taxon>
        <taxon>Dikarya</taxon>
        <taxon>Basidiomycota</taxon>
        <taxon>Agaricomycotina</taxon>
        <taxon>Agaricomycetes</taxon>
        <taxon>Polyporales</taxon>
        <taxon>Steccherinaceae</taxon>
        <taxon>Steccherinum</taxon>
    </lineage>
</organism>
<feature type="transmembrane region" description="Helical" evidence="1">
    <location>
        <begin position="227"/>
        <end position="247"/>
    </location>
</feature>
<feature type="transmembrane region" description="Helical" evidence="1">
    <location>
        <begin position="60"/>
        <end position="82"/>
    </location>
</feature>
<feature type="transmembrane region" description="Helical" evidence="1">
    <location>
        <begin position="116"/>
        <end position="135"/>
    </location>
</feature>
<dbReference type="Proteomes" id="UP000292702">
    <property type="component" value="Unassembled WGS sequence"/>
</dbReference>
<evidence type="ECO:0000313" key="3">
    <source>
        <dbReference type="EMBL" id="TCD60505.1"/>
    </source>
</evidence>
<protein>
    <recommendedName>
        <fullName evidence="2">DUF6533 domain-containing protein</fullName>
    </recommendedName>
</protein>
<dbReference type="OrthoDB" id="3261349at2759"/>
<feature type="transmembrane region" description="Helical" evidence="1">
    <location>
        <begin position="187"/>
        <end position="206"/>
    </location>
</feature>
<feature type="domain" description="DUF6533" evidence="2">
    <location>
        <begin position="22"/>
        <end position="71"/>
    </location>
</feature>
<evidence type="ECO:0000259" key="2">
    <source>
        <dbReference type="Pfam" id="PF20151"/>
    </source>
</evidence>
<keyword evidence="4" id="KW-1185">Reference proteome</keyword>
<keyword evidence="1" id="KW-0812">Transmembrane</keyword>
<feature type="transmembrane region" description="Helical" evidence="1">
    <location>
        <begin position="88"/>
        <end position="109"/>
    </location>
</feature>
<evidence type="ECO:0000313" key="4">
    <source>
        <dbReference type="Proteomes" id="UP000292702"/>
    </source>
</evidence>
<comment type="caution">
    <text evidence="3">The sequence shown here is derived from an EMBL/GenBank/DDBJ whole genome shotgun (WGS) entry which is preliminary data.</text>
</comment>
<proteinExistence type="predicted"/>
<keyword evidence="1" id="KW-0472">Membrane</keyword>
<accession>A0A4R0R6G6</accession>
<feature type="transmembrane region" description="Helical" evidence="1">
    <location>
        <begin position="253"/>
        <end position="270"/>
    </location>
</feature>
<name>A0A4R0R6G6_9APHY</name>
<gene>
    <name evidence="3" type="ORF">EIP91_009951</name>
</gene>
<sequence>MDFQADPHQAADDVYATYVNQYLVVSALALLYWDYFLTLSDEIKLYWGKQHKFFKSSVSILFFLNRYVALFAHVPVAFEFFVKAPQHLYVAAATLTITFLAAIRTYALYHRKRAMLVFLVTFMTTALSVAFWAIFTGNKTPPIFGHAYTLGYCDLSISVDENSEANVGSLAPLTPSLTSTSDNPDSAIAWSAVLAFDAAIFALTLFRRIRVGAMPENGLFTLMVHDGTIYFGIIVVLYLIDLVTLLVPVSSPIFRGYVVVYTNVFSIVMMNRMMLNIWKTHHDDGHRSTVVQVSTVVYAKSTVPAELDTIVDTVELQTV</sequence>